<accession>A0A5A7V737</accession>
<evidence type="ECO:0008006" key="3">
    <source>
        <dbReference type="Google" id="ProtNLM"/>
    </source>
</evidence>
<gene>
    <name evidence="1" type="ORF">E6C27_scaffold616G00590</name>
</gene>
<evidence type="ECO:0000313" key="1">
    <source>
        <dbReference type="EMBL" id="KAA0063923.1"/>
    </source>
</evidence>
<dbReference type="Proteomes" id="UP000321393">
    <property type="component" value="Unassembled WGS sequence"/>
</dbReference>
<name>A0A5A7V737_CUCMM</name>
<protein>
    <recommendedName>
        <fullName evidence="3">CACTA en-spm transposon protein</fullName>
    </recommendedName>
</protein>
<reference evidence="1 2" key="1">
    <citation type="submission" date="2019-08" db="EMBL/GenBank/DDBJ databases">
        <title>Draft genome sequences of two oriental melons (Cucumis melo L. var makuwa).</title>
        <authorList>
            <person name="Kwon S.-Y."/>
        </authorList>
    </citation>
    <scope>NUCLEOTIDE SEQUENCE [LARGE SCALE GENOMIC DNA]</scope>
    <source>
        <strain evidence="2">cv. SW 3</strain>
        <tissue evidence="1">Leaf</tissue>
    </source>
</reference>
<comment type="caution">
    <text evidence="1">The sequence shown here is derived from an EMBL/GenBank/DDBJ whole genome shotgun (WGS) entry which is preliminary data.</text>
</comment>
<proteinExistence type="predicted"/>
<dbReference type="OrthoDB" id="1932595at2759"/>
<sequence>MSPTYKRWIFHGDAVDLSPFLRSNSRFLGATFSNVSECREEKVNLRENIGVRDSMDDEMVEMIHDLHGPMFEECRRDTNEQDESDKISGMFPEIEEELYPGCLKFTSFKFLVKLMHIKRSGHVKGQGWGPRPTNARNETIQSNTKEANAQIAQLQCIVESRQATIEAILRRLSCQEATSNMERSSEQPNDSQQCRNALKPFIEFDDWTHNGLLMSMTRICAGTWDSTLPKLGIYIQLASCELPKFQPASRNIQSFLRLRIHIQPASHTLFLA</sequence>
<dbReference type="EMBL" id="SSTE01002041">
    <property type="protein sequence ID" value="KAA0063923.1"/>
    <property type="molecule type" value="Genomic_DNA"/>
</dbReference>
<dbReference type="AlphaFoldDB" id="A0A5A7V737"/>
<evidence type="ECO:0000313" key="2">
    <source>
        <dbReference type="Proteomes" id="UP000321393"/>
    </source>
</evidence>
<organism evidence="1 2">
    <name type="scientific">Cucumis melo var. makuwa</name>
    <name type="common">Oriental melon</name>
    <dbReference type="NCBI Taxonomy" id="1194695"/>
    <lineage>
        <taxon>Eukaryota</taxon>
        <taxon>Viridiplantae</taxon>
        <taxon>Streptophyta</taxon>
        <taxon>Embryophyta</taxon>
        <taxon>Tracheophyta</taxon>
        <taxon>Spermatophyta</taxon>
        <taxon>Magnoliopsida</taxon>
        <taxon>eudicotyledons</taxon>
        <taxon>Gunneridae</taxon>
        <taxon>Pentapetalae</taxon>
        <taxon>rosids</taxon>
        <taxon>fabids</taxon>
        <taxon>Cucurbitales</taxon>
        <taxon>Cucurbitaceae</taxon>
        <taxon>Benincaseae</taxon>
        <taxon>Cucumis</taxon>
    </lineage>
</organism>